<organism evidence="2 3">
    <name type="scientific">Lagenidium giganteum</name>
    <dbReference type="NCBI Taxonomy" id="4803"/>
    <lineage>
        <taxon>Eukaryota</taxon>
        <taxon>Sar</taxon>
        <taxon>Stramenopiles</taxon>
        <taxon>Oomycota</taxon>
        <taxon>Peronosporomycetes</taxon>
        <taxon>Pythiales</taxon>
        <taxon>Pythiaceae</taxon>
    </lineage>
</organism>
<proteinExistence type="predicted"/>
<dbReference type="AlphaFoldDB" id="A0AAV2YGN1"/>
<protein>
    <submittedName>
        <fullName evidence="2">Uncharacterized protein</fullName>
    </submittedName>
</protein>
<evidence type="ECO:0000256" key="1">
    <source>
        <dbReference type="SAM" id="Coils"/>
    </source>
</evidence>
<feature type="coiled-coil region" evidence="1">
    <location>
        <begin position="139"/>
        <end position="184"/>
    </location>
</feature>
<name>A0AAV2YGN1_9STRA</name>
<comment type="caution">
    <text evidence="2">The sequence shown here is derived from an EMBL/GenBank/DDBJ whole genome shotgun (WGS) entry which is preliminary data.</text>
</comment>
<keyword evidence="1" id="KW-0175">Coiled coil</keyword>
<sequence>MAATTNLQALLHVVQSEGRIVLAHADGDVFRYTLTSDKIETRLEVQSKISKRKWEVHANDAALGSFGPADVDIPRAVVVSHLKAALEGHTDAQHLALEEHDGAMDLTLTLRFSPLFAPVYTLPLLPVPMQSDDVLRSFIHDLQEELAELKATVKQLEQQLEDTKTASQTDAARMEEDIRALRQQLGTRQLAVSSPTLHNQLAMTKKRMGSRDGCTKPRTSQPARQWLRHPVPFPVQRPSQTCCCHLRTPMRPFFHSDLSLSSCNKYLEVCC</sequence>
<accession>A0AAV2YGN1</accession>
<reference evidence="2" key="2">
    <citation type="journal article" date="2023" name="Microbiol Resour">
        <title>Decontamination and Annotation of the Draft Genome Sequence of the Oomycete Lagenidium giganteum ARSEF 373.</title>
        <authorList>
            <person name="Morgan W.R."/>
            <person name="Tartar A."/>
        </authorList>
    </citation>
    <scope>NUCLEOTIDE SEQUENCE</scope>
    <source>
        <strain evidence="2">ARSEF 373</strain>
    </source>
</reference>
<dbReference type="Proteomes" id="UP001146120">
    <property type="component" value="Unassembled WGS sequence"/>
</dbReference>
<evidence type="ECO:0000313" key="3">
    <source>
        <dbReference type="Proteomes" id="UP001146120"/>
    </source>
</evidence>
<keyword evidence="3" id="KW-1185">Reference proteome</keyword>
<reference evidence="2" key="1">
    <citation type="submission" date="2022-11" db="EMBL/GenBank/DDBJ databases">
        <authorList>
            <person name="Morgan W.R."/>
            <person name="Tartar A."/>
        </authorList>
    </citation>
    <scope>NUCLEOTIDE SEQUENCE</scope>
    <source>
        <strain evidence="2">ARSEF 373</strain>
    </source>
</reference>
<dbReference type="EMBL" id="DAKRPA010000287">
    <property type="protein sequence ID" value="DAZ93842.1"/>
    <property type="molecule type" value="Genomic_DNA"/>
</dbReference>
<evidence type="ECO:0000313" key="2">
    <source>
        <dbReference type="EMBL" id="DAZ93842.1"/>
    </source>
</evidence>
<gene>
    <name evidence="2" type="ORF">N0F65_002173</name>
</gene>